<dbReference type="PIRSF" id="PIRSF015753">
    <property type="entry name" value="GST"/>
    <property type="match status" value="1"/>
</dbReference>
<evidence type="ECO:0000256" key="3">
    <source>
        <dbReference type="PIRSR" id="PIRSR015753-3"/>
    </source>
</evidence>
<feature type="signal peptide" evidence="4">
    <location>
        <begin position="1"/>
        <end position="16"/>
    </location>
</feature>
<dbReference type="Gene3D" id="1.20.1050.10">
    <property type="match status" value="1"/>
</dbReference>
<protein>
    <submittedName>
        <fullName evidence="6">Glutathione S-transferase</fullName>
    </submittedName>
</protein>
<dbReference type="Pfam" id="PF13409">
    <property type="entry name" value="GST_N_2"/>
    <property type="match status" value="1"/>
</dbReference>
<evidence type="ECO:0000313" key="6">
    <source>
        <dbReference type="EMBL" id="KAK0452443.1"/>
    </source>
</evidence>
<feature type="binding site" evidence="2">
    <location>
        <begin position="156"/>
        <end position="157"/>
    </location>
    <ligand>
        <name>glutathione</name>
        <dbReference type="ChEBI" id="CHEBI:57925"/>
    </ligand>
</feature>
<dbReference type="GO" id="GO:0004364">
    <property type="term" value="F:glutathione transferase activity"/>
    <property type="evidence" value="ECO:0007669"/>
    <property type="project" value="InterPro"/>
</dbReference>
<dbReference type="InterPro" id="IPR047047">
    <property type="entry name" value="GST_Omega-like_C"/>
</dbReference>
<name>A0AA39K579_9AGAR</name>
<reference evidence="6" key="1">
    <citation type="submission" date="2023-06" db="EMBL/GenBank/DDBJ databases">
        <authorList>
            <consortium name="Lawrence Berkeley National Laboratory"/>
            <person name="Ahrendt S."/>
            <person name="Sahu N."/>
            <person name="Indic B."/>
            <person name="Wong-Bajracharya J."/>
            <person name="Merenyi Z."/>
            <person name="Ke H.-M."/>
            <person name="Monk M."/>
            <person name="Kocsube S."/>
            <person name="Drula E."/>
            <person name="Lipzen A."/>
            <person name="Balint B."/>
            <person name="Henrissat B."/>
            <person name="Andreopoulos B."/>
            <person name="Martin F.M."/>
            <person name="Harder C.B."/>
            <person name="Rigling D."/>
            <person name="Ford K.L."/>
            <person name="Foster G.D."/>
            <person name="Pangilinan J."/>
            <person name="Papanicolaou A."/>
            <person name="Barry K."/>
            <person name="LaButti K."/>
            <person name="Viragh M."/>
            <person name="Koriabine M."/>
            <person name="Yan M."/>
            <person name="Riley R."/>
            <person name="Champramary S."/>
            <person name="Plett K.L."/>
            <person name="Tsai I.J."/>
            <person name="Slot J."/>
            <person name="Sipos G."/>
            <person name="Plett J."/>
            <person name="Nagy L.G."/>
            <person name="Grigoriev I.V."/>
        </authorList>
    </citation>
    <scope>NUCLEOTIDE SEQUENCE</scope>
    <source>
        <strain evidence="6">FPL87.14</strain>
    </source>
</reference>
<evidence type="ECO:0000256" key="4">
    <source>
        <dbReference type="SAM" id="SignalP"/>
    </source>
</evidence>
<feature type="active site" description="Proton donor/acceptor" evidence="1">
    <location>
        <position position="206"/>
    </location>
</feature>
<dbReference type="PANTHER" id="PTHR32419">
    <property type="entry name" value="GLUTATHIONYL-HYDROQUINONE REDUCTASE"/>
    <property type="match status" value="1"/>
</dbReference>
<evidence type="ECO:0000256" key="2">
    <source>
        <dbReference type="PIRSR" id="PIRSR015753-2"/>
    </source>
</evidence>
<accession>A0AA39K579</accession>
<feature type="domain" description="GST N-terminal" evidence="5">
    <location>
        <begin position="71"/>
        <end position="166"/>
    </location>
</feature>
<dbReference type="InterPro" id="IPR016639">
    <property type="entry name" value="GST_Omega/GSH"/>
</dbReference>
<dbReference type="PANTHER" id="PTHR32419:SF6">
    <property type="entry name" value="GLUTATHIONE S-TRANSFERASE OMEGA-LIKE 1-RELATED"/>
    <property type="match status" value="1"/>
</dbReference>
<feature type="binding site" evidence="2">
    <location>
        <begin position="138"/>
        <end position="141"/>
    </location>
    <ligand>
        <name>glutathione</name>
        <dbReference type="ChEBI" id="CHEBI:57925"/>
    </ligand>
</feature>
<feature type="binding site" evidence="2">
    <location>
        <position position="102"/>
    </location>
    <ligand>
        <name>glutathione</name>
        <dbReference type="ChEBI" id="CHEBI:57925"/>
    </ligand>
</feature>
<keyword evidence="7" id="KW-1185">Reference proteome</keyword>
<evidence type="ECO:0000259" key="5">
    <source>
        <dbReference type="Pfam" id="PF13409"/>
    </source>
</evidence>
<proteinExistence type="predicted"/>
<dbReference type="InterPro" id="IPR004045">
    <property type="entry name" value="Glutathione_S-Trfase_N"/>
</dbReference>
<dbReference type="EMBL" id="JAUEPT010000004">
    <property type="protein sequence ID" value="KAK0452443.1"/>
    <property type="molecule type" value="Genomic_DNA"/>
</dbReference>
<organism evidence="6 7">
    <name type="scientific">Armillaria borealis</name>
    <dbReference type="NCBI Taxonomy" id="47425"/>
    <lineage>
        <taxon>Eukaryota</taxon>
        <taxon>Fungi</taxon>
        <taxon>Dikarya</taxon>
        <taxon>Basidiomycota</taxon>
        <taxon>Agaricomycotina</taxon>
        <taxon>Agaricomycetes</taxon>
        <taxon>Agaricomycetidae</taxon>
        <taxon>Agaricales</taxon>
        <taxon>Marasmiineae</taxon>
        <taxon>Physalacriaceae</taxon>
        <taxon>Armillaria</taxon>
    </lineage>
</organism>
<feature type="site" description="Lowers pKa of active site Cys" evidence="3">
    <location>
        <position position="299"/>
    </location>
</feature>
<dbReference type="GO" id="GO:0005737">
    <property type="term" value="C:cytoplasm"/>
    <property type="evidence" value="ECO:0007669"/>
    <property type="project" value="TreeGrafter"/>
</dbReference>
<gene>
    <name evidence="6" type="ORF">EV421DRAFT_1768960</name>
</gene>
<dbReference type="AlphaFoldDB" id="A0AA39K579"/>
<dbReference type="Gene3D" id="3.40.30.10">
    <property type="entry name" value="Glutaredoxin"/>
    <property type="match status" value="1"/>
</dbReference>
<dbReference type="SUPFAM" id="SSF47616">
    <property type="entry name" value="GST C-terminal domain-like"/>
    <property type="match status" value="1"/>
</dbReference>
<dbReference type="Proteomes" id="UP001175226">
    <property type="component" value="Unassembled WGS sequence"/>
</dbReference>
<dbReference type="CDD" id="cd03190">
    <property type="entry name" value="GST_C_Omega_like"/>
    <property type="match status" value="1"/>
</dbReference>
<evidence type="ECO:0000256" key="1">
    <source>
        <dbReference type="PIRSR" id="PIRSR015753-1"/>
    </source>
</evidence>
<comment type="caution">
    <text evidence="6">The sequence shown here is derived from an EMBL/GenBank/DDBJ whole genome shotgun (WGS) entry which is preliminary data.</text>
</comment>
<dbReference type="Pfam" id="PF13410">
    <property type="entry name" value="GST_C_2"/>
    <property type="match status" value="1"/>
</dbReference>
<feature type="chain" id="PRO_5041429099" evidence="4">
    <location>
        <begin position="17"/>
        <end position="323"/>
    </location>
</feature>
<feature type="site" description="Lowers pKa of active site Cys" evidence="3">
    <location>
        <position position="254"/>
    </location>
</feature>
<keyword evidence="4" id="KW-0732">Signal</keyword>
<dbReference type="InterPro" id="IPR036282">
    <property type="entry name" value="Glutathione-S-Trfase_C_sf"/>
</dbReference>
<sequence length="323" mass="36623">MLPGVLSLVRPSLSLSLLARATFSSMSSKTVKTQSDISIMKTSDDGSFKRAPSSFRNVIEKGGKFEPELAWATRTLIVRKLKGLDDIVPVTVVSPRMGTDGWPFAPADQFPGADADPLYNSQHVKDLYLKAEPHYEGRFTVPVLWDKKLQTIVNNESSEIIRMFNTAFNDKLPADKAVLDYYPESLRAEIDSLNDWIYPTINNGVYRSGFATTQAAYGRGVEKLLTGKDYIIGNQLTECDIRLWVTIIRFDPVYVGHFKCNIRTIRDGYPAINKWMKKLYWNNDAFKSSTNFEHIKTHYYWSHPHINPTRVVPVGPDPTIQPL</sequence>
<evidence type="ECO:0000313" key="7">
    <source>
        <dbReference type="Proteomes" id="UP001175226"/>
    </source>
</evidence>